<proteinExistence type="predicted"/>
<dbReference type="InterPro" id="IPR003607">
    <property type="entry name" value="HD/PDEase_dom"/>
</dbReference>
<dbReference type="Proteomes" id="UP001178277">
    <property type="component" value="Unassembled WGS sequence"/>
</dbReference>
<dbReference type="Gene3D" id="1.10.3210.10">
    <property type="entry name" value="Hypothetical protein af1432"/>
    <property type="match status" value="1"/>
</dbReference>
<evidence type="ECO:0000313" key="2">
    <source>
        <dbReference type="Proteomes" id="UP001178277"/>
    </source>
</evidence>
<dbReference type="Pfam" id="PF13487">
    <property type="entry name" value="HD_5"/>
    <property type="match status" value="1"/>
</dbReference>
<dbReference type="AlphaFoldDB" id="A0AA90NNT0"/>
<dbReference type="EMBL" id="JAUUTP010000001">
    <property type="protein sequence ID" value="MDP1417010.1"/>
    <property type="molecule type" value="Genomic_DNA"/>
</dbReference>
<gene>
    <name evidence="1" type="ORF">Q8G35_01145</name>
</gene>
<dbReference type="RefSeq" id="WP_305158718.1">
    <property type="nucleotide sequence ID" value="NZ_JAUUTP010000001.1"/>
</dbReference>
<name>A0AA90NNT0_9BACI</name>
<evidence type="ECO:0000313" key="1">
    <source>
        <dbReference type="EMBL" id="MDP1417010.1"/>
    </source>
</evidence>
<comment type="caution">
    <text evidence="1">The sequence shown here is derived from an EMBL/GenBank/DDBJ whole genome shotgun (WGS) entry which is preliminary data.</text>
</comment>
<accession>A0AA90NNT0</accession>
<sequence length="94" mass="10664">MKNVHTVSLLVANCANQHHERLDGSGYPRGLKGDESIISARSLPLPMCLMPLLPIGFTVSPCCRIRDWKSFMRSREKVRQYDHRGFPQGDCHLS</sequence>
<dbReference type="CDD" id="cd00077">
    <property type="entry name" value="HDc"/>
    <property type="match status" value="1"/>
</dbReference>
<protein>
    <submittedName>
        <fullName evidence="1">HD domain-containing phosphohydrolase</fullName>
    </submittedName>
</protein>
<organism evidence="1 2">
    <name type="scientific">Peribacillus simplex</name>
    <dbReference type="NCBI Taxonomy" id="1478"/>
    <lineage>
        <taxon>Bacteria</taxon>
        <taxon>Bacillati</taxon>
        <taxon>Bacillota</taxon>
        <taxon>Bacilli</taxon>
        <taxon>Bacillales</taxon>
        <taxon>Bacillaceae</taxon>
        <taxon>Peribacillus</taxon>
    </lineage>
</organism>
<reference evidence="1" key="1">
    <citation type="submission" date="2023-07" db="EMBL/GenBank/DDBJ databases">
        <title>Murine gut Bacillus species.</title>
        <authorList>
            <person name="Gutman E."/>
            <person name="Hashuel R."/>
            <person name="Litvak Y."/>
        </authorList>
    </citation>
    <scope>NUCLEOTIDE SEQUENCE</scope>
    <source>
        <strain evidence="1">RU283</strain>
    </source>
</reference>